<evidence type="ECO:0000313" key="4">
    <source>
        <dbReference type="Proteomes" id="UP000252355"/>
    </source>
</evidence>
<dbReference type="EMBL" id="QOQW01000022">
    <property type="protein sequence ID" value="RCK78463.1"/>
    <property type="molecule type" value="Genomic_DNA"/>
</dbReference>
<proteinExistence type="predicted"/>
<organism evidence="3 4">
    <name type="scientific">Candidatus Ozemobacter sibiricus</name>
    <dbReference type="NCBI Taxonomy" id="2268124"/>
    <lineage>
        <taxon>Bacteria</taxon>
        <taxon>Candidatus Ozemobacteria</taxon>
        <taxon>Candidatus Ozemobacterales</taxon>
        <taxon>Candidatus Ozemobacteraceae</taxon>
        <taxon>Candidatus Ozemobacter</taxon>
    </lineage>
</organism>
<dbReference type="GO" id="GO:0016740">
    <property type="term" value="F:transferase activity"/>
    <property type="evidence" value="ECO:0007669"/>
    <property type="project" value="UniProtKB-KW"/>
</dbReference>
<accession>A0A367ZK02</accession>
<protein>
    <submittedName>
        <fullName evidence="3">Glycosyl transferase, group 2 family protein</fullName>
    </submittedName>
</protein>
<dbReference type="PANTHER" id="PTHR43630">
    <property type="entry name" value="POLY-BETA-1,6-N-ACETYL-D-GLUCOSAMINE SYNTHASE"/>
    <property type="match status" value="1"/>
</dbReference>
<keyword evidence="3" id="KW-0808">Transferase</keyword>
<evidence type="ECO:0000313" key="3">
    <source>
        <dbReference type="EMBL" id="RCK78463.1"/>
    </source>
</evidence>
<dbReference type="CDD" id="cd02440">
    <property type="entry name" value="AdoMet_MTases"/>
    <property type="match status" value="1"/>
</dbReference>
<gene>
    <name evidence="3" type="ORF">OZSIB_1383</name>
</gene>
<name>A0A367ZK02_9BACT</name>
<dbReference type="Gene3D" id="3.90.550.10">
    <property type="entry name" value="Spore Coat Polysaccharide Biosynthesis Protein SpsA, Chain A"/>
    <property type="match status" value="1"/>
</dbReference>
<dbReference type="InterPro" id="IPR029044">
    <property type="entry name" value="Nucleotide-diphossugar_trans"/>
</dbReference>
<dbReference type="PANTHER" id="PTHR43630:SF2">
    <property type="entry name" value="GLYCOSYLTRANSFERASE"/>
    <property type="match status" value="1"/>
</dbReference>
<comment type="caution">
    <text evidence="3">The sequence shown here is derived from an EMBL/GenBank/DDBJ whole genome shotgun (WGS) entry which is preliminary data.</text>
</comment>
<evidence type="ECO:0000259" key="2">
    <source>
        <dbReference type="Pfam" id="PF00535"/>
    </source>
</evidence>
<feature type="domain" description="Glycosyltransferase 2-like" evidence="2">
    <location>
        <begin position="4"/>
        <end position="149"/>
    </location>
</feature>
<dbReference type="Gene3D" id="3.40.50.150">
    <property type="entry name" value="Vaccinia Virus protein VP39"/>
    <property type="match status" value="1"/>
</dbReference>
<dbReference type="AlphaFoldDB" id="A0A367ZK02"/>
<dbReference type="Proteomes" id="UP000252355">
    <property type="component" value="Unassembled WGS sequence"/>
</dbReference>
<dbReference type="InterPro" id="IPR001173">
    <property type="entry name" value="Glyco_trans_2-like"/>
</dbReference>
<feature type="region of interest" description="Disordered" evidence="1">
    <location>
        <begin position="550"/>
        <end position="581"/>
    </location>
</feature>
<dbReference type="SUPFAM" id="SSF53448">
    <property type="entry name" value="Nucleotide-diphospho-sugar transferases"/>
    <property type="match status" value="1"/>
</dbReference>
<dbReference type="InterPro" id="IPR029063">
    <property type="entry name" value="SAM-dependent_MTases_sf"/>
</dbReference>
<reference evidence="3 4" key="1">
    <citation type="submission" date="2018-05" db="EMBL/GenBank/DDBJ databases">
        <title>A metagenomic window into the 2 km-deep terrestrial subsurface aquifer revealed taxonomically and functionally diverse microbial community comprising novel uncultured bacterial lineages.</title>
        <authorList>
            <person name="Kadnikov V.V."/>
            <person name="Mardanov A.V."/>
            <person name="Beletsky A.V."/>
            <person name="Banks D."/>
            <person name="Pimenov N.V."/>
            <person name="Frank Y.A."/>
            <person name="Karnachuk O.V."/>
            <person name="Ravin N.V."/>
        </authorList>
    </citation>
    <scope>NUCLEOTIDE SEQUENCE [LARGE SCALE GENOMIC DNA]</scope>
    <source>
        <strain evidence="3">BY5</strain>
    </source>
</reference>
<evidence type="ECO:0000256" key="1">
    <source>
        <dbReference type="SAM" id="MobiDB-lite"/>
    </source>
</evidence>
<dbReference type="Pfam" id="PF13489">
    <property type="entry name" value="Methyltransf_23"/>
    <property type="match status" value="1"/>
</dbReference>
<dbReference type="SUPFAM" id="SSF53335">
    <property type="entry name" value="S-adenosyl-L-methionine-dependent methyltransferases"/>
    <property type="match status" value="1"/>
</dbReference>
<dbReference type="CDD" id="cd02511">
    <property type="entry name" value="Beta4Glucosyltransferase"/>
    <property type="match status" value="1"/>
</dbReference>
<sequence>MKISAAIIARNEEQALPHCLNSLGWVDEIVVVDMASHDRTKEIARQFTPRVYSHPMVQAFDIAKKFAVEQTTGDWVLIIDADEVIPPALGSTLRAIATADQTDIVEISFCHYLLGTWIRHSGWGPTPMPRFFKKGRMAFSGTIHAYMSPDPAARRLRLDSRAELSIQHFCYRDASHFLSKMNQYTTLEAEHLFRQGHRFKLEHLFLAPAREFFARFVRGRGYADGQTGLILCLLMALYRLIVRIKLWELCRSGRDRAEDPYAYQRSRVPGSSPPGLPSPRPGLPITACFICGTSPGAPYQNIEGFQFVRCPTCSLVYARNFFEQPTIPYDDRYFQERHHYPVEPNQFEPTFGRLLDKIASFQPSGRLLDIGTGIGSLLVVARQRGFQTAGVEISPWASAFARERFGLDVRTGTIEEAKFPPASFEVIVLNHTLEHLPDPRAALREAHRLLSDDGLLVIGVPNVASLMALLKGSRWASWQPGEHIWFFSRGSLTRLLHMTGFKVQHWEAQDSFPVVGYQPLQIIRRALNAIATWTDTGEAMLFFARKQHRNASLPSDHPPAAATTTSRSRPQGPACDPAISR</sequence>
<dbReference type="Pfam" id="PF00535">
    <property type="entry name" value="Glycos_transf_2"/>
    <property type="match status" value="1"/>
</dbReference>